<keyword evidence="4" id="KW-1185">Reference proteome</keyword>
<gene>
    <name evidence="3" type="ORF">LOTGIDRAFT_165355</name>
</gene>
<keyword evidence="1" id="KW-0175">Coiled coil</keyword>
<organism evidence="3 4">
    <name type="scientific">Lottia gigantea</name>
    <name type="common">Giant owl limpet</name>
    <dbReference type="NCBI Taxonomy" id="225164"/>
    <lineage>
        <taxon>Eukaryota</taxon>
        <taxon>Metazoa</taxon>
        <taxon>Spiralia</taxon>
        <taxon>Lophotrochozoa</taxon>
        <taxon>Mollusca</taxon>
        <taxon>Gastropoda</taxon>
        <taxon>Patellogastropoda</taxon>
        <taxon>Lottioidea</taxon>
        <taxon>Lottiidae</taxon>
        <taxon>Lottia</taxon>
    </lineage>
</organism>
<sequence length="684" mass="76556">MESLLRTYRTSFNPMTNGFVCYLHSLLGVHNKYECAAKEVLYLAESNGVTYTDSVANLAHRIRGVCVTVNSLAKVNFDMNKLQVFLNLEFELHAPQALVPTKGKSTLISKTLCTKLSLIEVNIRLTKVNNRLSKNEKRLRIKLTQAQRTNVANNKEVNLLRTSLNIRPSNSQTFFYKNKVEELNKSLDQQEKRHNVALRVSDKRHELKIAAMSREMTKLKEQLHMAYVRRIELLEKGIIDIDNSADQIEFSEISKNSSLWNIRRKHATSVSNITSDCIPESTVTTSICPGTGNVAMPSLKSINTQSTFHIPTQHTGSNPDSSSSHNSDDITDTTKCSMQLSTNESSGNYNPPTAYGEHNMKVKLENEDDFKIKVDPLDNFEYETAIESGVATMSDSWNYFDEPESHSVNPADTLLKPDEIKKENDIEVTGEPDNRILTPDEIKKERDEVAISEETDCSQDSFDASHHGDARSPANVERLNLISSPNLANQVRPNFTFTTQNPEPVSLATLDFSKTKVPRVPAKKGRPRKAYSLLNNPHSESDPTGSSSVEGKPSSTEGEQFSKDSTHAIDISNTVENSSESQSSSNRKRPTPVALYSSGSFQDIIRKKLSSGCTTVRIKTKRKHPEDDSSTFVVKKKNENSEPQFRFISVKNIADLNRDDVRGFRMGGGFFITGDAFGIPNQYI</sequence>
<feature type="region of interest" description="Disordered" evidence="2">
    <location>
        <begin position="309"/>
        <end position="333"/>
    </location>
</feature>
<evidence type="ECO:0000256" key="2">
    <source>
        <dbReference type="SAM" id="MobiDB-lite"/>
    </source>
</evidence>
<accession>V3ZW23</accession>
<proteinExistence type="predicted"/>
<feature type="coiled-coil region" evidence="1">
    <location>
        <begin position="180"/>
        <end position="222"/>
    </location>
</feature>
<dbReference type="GeneID" id="20240003"/>
<feature type="region of interest" description="Disordered" evidence="2">
    <location>
        <begin position="450"/>
        <end position="472"/>
    </location>
</feature>
<protein>
    <submittedName>
        <fullName evidence="3">Uncharacterized protein</fullName>
    </submittedName>
</protein>
<dbReference type="CTD" id="20240003"/>
<dbReference type="RefSeq" id="XP_009060622.1">
    <property type="nucleotide sequence ID" value="XM_009062374.1"/>
</dbReference>
<name>V3ZW23_LOTGI</name>
<dbReference type="KEGG" id="lgi:LOTGIDRAFT_165355"/>
<dbReference type="Proteomes" id="UP000030746">
    <property type="component" value="Unassembled WGS sequence"/>
</dbReference>
<dbReference type="HOGENOM" id="CLU_402424_0_0_1"/>
<dbReference type="EMBL" id="KB202656">
    <property type="protein sequence ID" value="ESO88572.1"/>
    <property type="molecule type" value="Genomic_DNA"/>
</dbReference>
<evidence type="ECO:0000313" key="3">
    <source>
        <dbReference type="EMBL" id="ESO88572.1"/>
    </source>
</evidence>
<feature type="region of interest" description="Disordered" evidence="2">
    <location>
        <begin position="518"/>
        <end position="594"/>
    </location>
</feature>
<feature type="compositionally biased region" description="Polar residues" evidence="2">
    <location>
        <begin position="533"/>
        <end position="559"/>
    </location>
</feature>
<dbReference type="AlphaFoldDB" id="V3ZW23"/>
<feature type="compositionally biased region" description="Low complexity" evidence="2">
    <location>
        <begin position="315"/>
        <end position="325"/>
    </location>
</feature>
<reference evidence="3 4" key="1">
    <citation type="journal article" date="2013" name="Nature">
        <title>Insights into bilaterian evolution from three spiralian genomes.</title>
        <authorList>
            <person name="Simakov O."/>
            <person name="Marletaz F."/>
            <person name="Cho S.J."/>
            <person name="Edsinger-Gonzales E."/>
            <person name="Havlak P."/>
            <person name="Hellsten U."/>
            <person name="Kuo D.H."/>
            <person name="Larsson T."/>
            <person name="Lv J."/>
            <person name="Arendt D."/>
            <person name="Savage R."/>
            <person name="Osoegawa K."/>
            <person name="de Jong P."/>
            <person name="Grimwood J."/>
            <person name="Chapman J.A."/>
            <person name="Shapiro H."/>
            <person name="Aerts A."/>
            <person name="Otillar R.P."/>
            <person name="Terry A.Y."/>
            <person name="Boore J.L."/>
            <person name="Grigoriev I.V."/>
            <person name="Lindberg D.R."/>
            <person name="Seaver E.C."/>
            <person name="Weisblat D.A."/>
            <person name="Putnam N.H."/>
            <person name="Rokhsar D.S."/>
        </authorList>
    </citation>
    <scope>NUCLEOTIDE SEQUENCE [LARGE SCALE GENOMIC DNA]</scope>
</reference>
<feature type="compositionally biased region" description="Low complexity" evidence="2">
    <location>
        <begin position="572"/>
        <end position="585"/>
    </location>
</feature>
<evidence type="ECO:0000256" key="1">
    <source>
        <dbReference type="SAM" id="Coils"/>
    </source>
</evidence>
<evidence type="ECO:0000313" key="4">
    <source>
        <dbReference type="Proteomes" id="UP000030746"/>
    </source>
</evidence>